<protein>
    <submittedName>
        <fullName evidence="3">Uncharacterized protein</fullName>
    </submittedName>
</protein>
<dbReference type="Proteomes" id="UP000322899">
    <property type="component" value="Unassembled WGS sequence"/>
</dbReference>
<sequence length="1880" mass="188833">MEPAAQAAVEGFAEQGLRLLVMGFLASVTGQRQVPDAALSAPGSVPGAPAVPSAFAGPLSGLLAGDASTGAGINTSRLLARSRCARRHVPGNGTAALYVREQAGIQVGPFGFEVDAAAALKGRLLPRPMWVVEHIGTTQRSAAEAVVGAAERVAALASAAASLSRPAAWSLNETSTHASQLAASRARLGALNARTQSALRSADGSNGRLEGAGRGITFHRLPEPASPTTSTTAGVDVVRSALAAYNARPSRALAESVADGVEDTANGRLDGQASQAVRAGFVNNVESIITALSTTVPDGAELGSLLQRWSLLVSAERSSAAAAEMALAIMAFGNESTFGVTPTLPVAAQRVNESFLFLRDAQAAALSLAEAIVGSDLAATAASRAPAGADAAELAAATAAANAATVSPAGAAWALPPTLPVAGSAAKAAASLAAVLAHHGAALAAAAAASSSASALGGSIPAPGWTVSPAGAVLVPPAPPTPSLRASLGALPSLEQLRVEDVRTRNLTALQSCGEDVSEAYARFSEWVAPEPQAATRVRQLIADLASARPNASATLAETRQRLDDWEDEVRGRIEARLGQLAATAVRIVDRHANTLLLAEAGAWSATNASNGTVLPALPTGAAGVWQAERRCNATGCAPASLVVGASSAGHASFFEASHSVLLAAEAARLSATTDLPIGRVAASRLWRALSASDLVASWTVSNATLPVQFKSTVDSVLGRLRTARVSLLAFHTDQRCTHDGSSCPAVGQSCAAGLGTCETGVRTCLRNAGGLPAQTSAGRRVACLQHQDCRDEFPVDYPLAVCNLHAPLILPGVEALRQYANDTGPDLTAEEAAADELRAAIDVVSADGPLRRVGALALLNASMEALPLARLERTTRWTSDMLATAGDGTALLNASGSTARVLNDTGRFFRLEAEAVGSVGLGASQAGAQAALAAEAQVPWDLALGPMRILNGSVGDLEAPSDGDAALTSVVSSASALHTYVSETAPADLATALNASWLRDQHDAALREGSSGVVEALQAMASAVQRALDASADTLIQPQLRRVFAAQNALDQHKRFLQVATTPGFAADNGGIHFFAMLLQTLAPGERLTDIGFNDELLIRWFNPLKSIVVEADAAQRPAEATVYRDGPLLRTGTAAAITTEEEEEALRRWPDGRLCLTRNCLNNTVRHLTEGDVAVPFPSASWVGLTILPVQGVAVLFLLQLPPLCSAAVALFLVGAFLFTGSCGRRSAVRWCASLGAAWSCCCGALLLLLVAVGPLPALLALADACGSAEATVYRLAEGEAPHVCHMMLNGSVALHSDMTGNAADGAGVCAVHVDGAAAAVDVARTLLATASTAHPLAALGLATHTVAASSAATSAGAVGPSSSSAASSSLAAVEPICDAPLPLRPAIDPWLGALARAPASLLWSAALPPGAGAASSSSSSTSTSTSTSSLSGTGANPFVWPASSAASLHPSLTGSAGNASVLGAAGPFYLPSAALQGDPGPMSGVLTASADATGSVSSVAAALGAASLSGELLVRAMARAAREAAGRRSLQYAREEVLGAARGGPWEARRGLEPALLGAAAGGGGAVAGSLAAGVEQHLTCSEGVRAVKSAGDAVCGSAGQALGWLVVPLLMNGLLMLVAGWWLMLLAYKRMPAVLFGHELDEAVNPALQKSREGGDGTAESGKMLEEAEAAAAVAAAEATAGSGGSGGRSGKGRGKGGLAAALSGRAAQAEMDAGLKARAGGVAVPVLDGGARGLALLGTAPVEAGAYAGDKGSAGVVLPAAAAKRYAVAGPGNDGAESKLSPEDVHLVRGGSDGRLSARVAGQPGPWDDLGGALREGGLETSSGGHAFREAAALPMESSGGAQARRRSGQSTPHQDAAQAAHSDAMLAMLGGKAT</sequence>
<keyword evidence="2" id="KW-1133">Transmembrane helix</keyword>
<evidence type="ECO:0000313" key="3">
    <source>
        <dbReference type="EMBL" id="KAA0173586.1"/>
    </source>
</evidence>
<evidence type="ECO:0000313" key="4">
    <source>
        <dbReference type="Proteomes" id="UP000322899"/>
    </source>
</evidence>
<accession>A0A5A8E7B7</accession>
<feature type="region of interest" description="Disordered" evidence="1">
    <location>
        <begin position="1840"/>
        <end position="1866"/>
    </location>
</feature>
<dbReference type="EMBL" id="VLTO01000031">
    <property type="protein sequence ID" value="KAA0173586.1"/>
    <property type="molecule type" value="Genomic_DNA"/>
</dbReference>
<keyword evidence="2" id="KW-0812">Transmembrane</keyword>
<feature type="transmembrane region" description="Helical" evidence="2">
    <location>
        <begin position="1195"/>
        <end position="1221"/>
    </location>
</feature>
<comment type="caution">
    <text evidence="3">The sequence shown here is derived from an EMBL/GenBank/DDBJ whole genome shotgun (WGS) entry which is preliminary data.</text>
</comment>
<feature type="region of interest" description="Disordered" evidence="1">
    <location>
        <begin position="1800"/>
        <end position="1828"/>
    </location>
</feature>
<feature type="transmembrane region" description="Helical" evidence="2">
    <location>
        <begin position="1233"/>
        <end position="1255"/>
    </location>
</feature>
<keyword evidence="2" id="KW-0472">Membrane</keyword>
<proteinExistence type="predicted"/>
<organism evidence="3 4">
    <name type="scientific">Cafeteria roenbergensis</name>
    <name type="common">Marine flagellate</name>
    <dbReference type="NCBI Taxonomy" id="33653"/>
    <lineage>
        <taxon>Eukaryota</taxon>
        <taxon>Sar</taxon>
        <taxon>Stramenopiles</taxon>
        <taxon>Bigyra</taxon>
        <taxon>Opalozoa</taxon>
        <taxon>Bicosoecida</taxon>
        <taxon>Cafeteriaceae</taxon>
        <taxon>Cafeteria</taxon>
    </lineage>
</organism>
<evidence type="ECO:0000256" key="2">
    <source>
        <dbReference type="SAM" id="Phobius"/>
    </source>
</evidence>
<gene>
    <name evidence="3" type="ORF">FNF27_04920</name>
</gene>
<evidence type="ECO:0000256" key="1">
    <source>
        <dbReference type="SAM" id="MobiDB-lite"/>
    </source>
</evidence>
<name>A0A5A8E7B7_CAFRO</name>
<reference evidence="3 4" key="1">
    <citation type="submission" date="2019-07" db="EMBL/GenBank/DDBJ databases">
        <title>Genomes of Cafeteria roenbergensis.</title>
        <authorList>
            <person name="Fischer M.G."/>
            <person name="Hackl T."/>
            <person name="Roman M."/>
        </authorList>
    </citation>
    <scope>NUCLEOTIDE SEQUENCE [LARGE SCALE GENOMIC DNA]</scope>
    <source>
        <strain evidence="3 4">E4-10P</strain>
    </source>
</reference>
<feature type="transmembrane region" description="Helical" evidence="2">
    <location>
        <begin position="1606"/>
        <end position="1632"/>
    </location>
</feature>